<reference evidence="1 2" key="1">
    <citation type="submission" date="2019-05" db="EMBL/GenBank/DDBJ databases">
        <title>Another draft genome of Portunus trituberculatus and its Hox gene families provides insights of decapod evolution.</title>
        <authorList>
            <person name="Jeong J.-H."/>
            <person name="Song I."/>
            <person name="Kim S."/>
            <person name="Choi T."/>
            <person name="Kim D."/>
            <person name="Ryu S."/>
            <person name="Kim W."/>
        </authorList>
    </citation>
    <scope>NUCLEOTIDE SEQUENCE [LARGE SCALE GENOMIC DNA]</scope>
    <source>
        <tissue evidence="1">Muscle</tissue>
    </source>
</reference>
<organism evidence="1 2">
    <name type="scientific">Portunus trituberculatus</name>
    <name type="common">Swimming crab</name>
    <name type="synonym">Neptunus trituberculatus</name>
    <dbReference type="NCBI Taxonomy" id="210409"/>
    <lineage>
        <taxon>Eukaryota</taxon>
        <taxon>Metazoa</taxon>
        <taxon>Ecdysozoa</taxon>
        <taxon>Arthropoda</taxon>
        <taxon>Crustacea</taxon>
        <taxon>Multicrustacea</taxon>
        <taxon>Malacostraca</taxon>
        <taxon>Eumalacostraca</taxon>
        <taxon>Eucarida</taxon>
        <taxon>Decapoda</taxon>
        <taxon>Pleocyemata</taxon>
        <taxon>Brachyura</taxon>
        <taxon>Eubrachyura</taxon>
        <taxon>Portunoidea</taxon>
        <taxon>Portunidae</taxon>
        <taxon>Portuninae</taxon>
        <taxon>Portunus</taxon>
    </lineage>
</organism>
<dbReference type="Proteomes" id="UP000324222">
    <property type="component" value="Unassembled WGS sequence"/>
</dbReference>
<keyword evidence="2" id="KW-1185">Reference proteome</keyword>
<dbReference type="EMBL" id="VSRR010059741">
    <property type="protein sequence ID" value="MPC82423.1"/>
    <property type="molecule type" value="Genomic_DNA"/>
</dbReference>
<name>A0A5B7IJF8_PORTR</name>
<dbReference type="AlphaFoldDB" id="A0A5B7IJF8"/>
<evidence type="ECO:0000313" key="2">
    <source>
        <dbReference type="Proteomes" id="UP000324222"/>
    </source>
</evidence>
<sequence>MHRIYWTLCGLLTTGQLSRGWNDCRLDLMDGCSPTPTSALPHLPPAHSSASLPRAVFTQQKPTAPALADAAHLVRSARPHSG</sequence>
<proteinExistence type="predicted"/>
<evidence type="ECO:0000313" key="1">
    <source>
        <dbReference type="EMBL" id="MPC82423.1"/>
    </source>
</evidence>
<gene>
    <name evidence="1" type="ORF">E2C01_077091</name>
</gene>
<accession>A0A5B7IJF8</accession>
<comment type="caution">
    <text evidence="1">The sequence shown here is derived from an EMBL/GenBank/DDBJ whole genome shotgun (WGS) entry which is preliminary data.</text>
</comment>
<protein>
    <submittedName>
        <fullName evidence="1">Uncharacterized protein</fullName>
    </submittedName>
</protein>